<evidence type="ECO:0000313" key="7">
    <source>
        <dbReference type="Proteomes" id="UP000005010"/>
    </source>
</evidence>
<dbReference type="KEGG" id="hce:HCW_01560"/>
<dbReference type="SUPFAM" id="SSF48452">
    <property type="entry name" value="TPR-like"/>
    <property type="match status" value="2"/>
</dbReference>
<reference evidence="7" key="1">
    <citation type="submission" date="2012-04" db="EMBL/GenBank/DDBJ databases">
        <title>Complete genome sequence of Helicobacter cetorum strain MIT 00-7128.</title>
        <authorList>
            <person name="Kersulyte D."/>
            <person name="Berg D.E."/>
        </authorList>
    </citation>
    <scope>NUCLEOTIDE SEQUENCE [LARGE SCALE GENOMIC DNA]</scope>
    <source>
        <strain evidence="7">MIT 00-7128</strain>
    </source>
</reference>
<accession>I0EKX8</accession>
<dbReference type="AlphaFoldDB" id="I0EKX8"/>
<dbReference type="PATRIC" id="fig|182217.3.peg.325"/>
<dbReference type="eggNOG" id="COG0457">
    <property type="taxonomic scope" value="Bacteria"/>
</dbReference>
<evidence type="ECO:0008006" key="8">
    <source>
        <dbReference type="Google" id="ProtNLM"/>
    </source>
</evidence>
<organism evidence="6 7">
    <name type="scientific">Helicobacter cetorum (strain ATCC BAA-429 / MIT 00-7128)</name>
    <dbReference type="NCBI Taxonomy" id="182217"/>
    <lineage>
        <taxon>Bacteria</taxon>
        <taxon>Pseudomonadati</taxon>
        <taxon>Campylobacterota</taxon>
        <taxon>Epsilonproteobacteria</taxon>
        <taxon>Campylobacterales</taxon>
        <taxon>Helicobacteraceae</taxon>
        <taxon>Helicobacter</taxon>
    </lineage>
</organism>
<proteinExistence type="predicted"/>
<sequence length="861" mass="98625">MVNEEQDSQTLEETAQATEDVGEEPTQTQEYAQETEPSALSSTDSKIPPFKQAFKQTIDKLKNPKELFKGLMNDKKKLIIAIAMLVAFIVLIIVLSLFLGHKEKKKENSKAPIATSKQATTNSANNAEEKDAKEKAENLNLPDLMGEGAFAPNESKERQVDAMIKKASILYEQGQKNEALHLFDKIASFSQSIASHNLGVIRFNEGNYNEALDSFDSSIASQENASASALDALVSAYYLKDADLYYHYLKIVRETLYKDYKKSFYSYAYALKSYYAEEYFEALSPLKHPNSTAFLKPNARLASKIFLMFRDESNAYENLKKSATSKDELALGLLQARLGNYDEALTHLKRFLQHYPNDLQGLMATEMISLKRGDISSVSEILKMISHRKKQIALANSFYPIKPLSKPFYLDKESAKEYFWKAQYFQGKRDTIYRILFYYAPFKIVDSYEALGVIQEGLFLLDSEQQKDLEGASKALKRGRMIALADKNSLKGLRELEQKHLRKALYYFKLSLKNSPNNALIHYNIGLIYAQLENYYKAYFHFLRAYHLNSADYLSAIFALMSAHFTHDDGAELLREITENFYNQDFSTPTQKAFLGSLVAFLNHRTNWDMDWLKNAPKKIPLYYALQMVFANENKNKKLAIESFMRLKTMLPKDLLSHIFYEVVSYYDANIRHTLSIYTLLDSNTIDLEQTMLGPILGRRFYAYMGFIVGDLDKQEKLIEKKLASLEEGEEPNDLLQNLALVSLFQGKYEKASALYQNLIEGLKDNETRLKILASLVHIIQGNYNQASLLLELGKLDEPRNEDIRYALGLLYQQKGDLKSALNHFLAINTPNFSSSYFDFKIDTDILKERLSKEKKGEFLE</sequence>
<feature type="compositionally biased region" description="Basic and acidic residues" evidence="4">
    <location>
        <begin position="127"/>
        <end position="137"/>
    </location>
</feature>
<keyword evidence="2 3" id="KW-0802">TPR repeat</keyword>
<feature type="compositionally biased region" description="Polar residues" evidence="4">
    <location>
        <begin position="8"/>
        <end position="17"/>
    </location>
</feature>
<keyword evidence="7" id="KW-1185">Reference proteome</keyword>
<keyword evidence="1" id="KW-0677">Repeat</keyword>
<dbReference type="InterPro" id="IPR019734">
    <property type="entry name" value="TPR_rpt"/>
</dbReference>
<feature type="repeat" description="TPR" evidence="3">
    <location>
        <begin position="192"/>
        <end position="225"/>
    </location>
</feature>
<dbReference type="STRING" id="182217.HCW_01560"/>
<evidence type="ECO:0000256" key="1">
    <source>
        <dbReference type="ARBA" id="ARBA00022737"/>
    </source>
</evidence>
<dbReference type="Proteomes" id="UP000005010">
    <property type="component" value="Chromosome"/>
</dbReference>
<dbReference type="HOGENOM" id="CLU_354486_0_0_7"/>
<feature type="repeat" description="TPR" evidence="3">
    <location>
        <begin position="519"/>
        <end position="552"/>
    </location>
</feature>
<dbReference type="PROSITE" id="PS50005">
    <property type="entry name" value="TPR"/>
    <property type="match status" value="3"/>
</dbReference>
<dbReference type="Gene3D" id="1.25.40.10">
    <property type="entry name" value="Tetratricopeptide repeat domain"/>
    <property type="match status" value="3"/>
</dbReference>
<evidence type="ECO:0000256" key="4">
    <source>
        <dbReference type="SAM" id="MobiDB-lite"/>
    </source>
</evidence>
<feature type="repeat" description="TPR" evidence="3">
    <location>
        <begin position="325"/>
        <end position="358"/>
    </location>
</feature>
<name>I0EKX8_HELC0</name>
<evidence type="ECO:0000256" key="5">
    <source>
        <dbReference type="SAM" id="Phobius"/>
    </source>
</evidence>
<dbReference type="InterPro" id="IPR011990">
    <property type="entry name" value="TPR-like_helical_dom_sf"/>
</dbReference>
<evidence type="ECO:0000313" key="6">
    <source>
        <dbReference type="EMBL" id="AFI03597.1"/>
    </source>
</evidence>
<feature type="transmembrane region" description="Helical" evidence="5">
    <location>
        <begin position="78"/>
        <end position="99"/>
    </location>
</feature>
<dbReference type="Pfam" id="PF13174">
    <property type="entry name" value="TPR_6"/>
    <property type="match status" value="1"/>
</dbReference>
<dbReference type="PANTHER" id="PTHR44186:SF1">
    <property type="entry name" value="BARDET-BIEDL SYNDROME 4 PROTEIN"/>
    <property type="match status" value="1"/>
</dbReference>
<dbReference type="SMART" id="SM00028">
    <property type="entry name" value="TPR"/>
    <property type="match status" value="6"/>
</dbReference>
<feature type="region of interest" description="Disordered" evidence="4">
    <location>
        <begin position="106"/>
        <end position="138"/>
    </location>
</feature>
<dbReference type="eggNOG" id="COG3118">
    <property type="taxonomic scope" value="Bacteria"/>
</dbReference>
<keyword evidence="5" id="KW-0472">Membrane</keyword>
<gene>
    <name evidence="6" type="ordered locus">HCW_01560</name>
</gene>
<keyword evidence="5" id="KW-1133">Transmembrane helix</keyword>
<evidence type="ECO:0000256" key="2">
    <source>
        <dbReference type="ARBA" id="ARBA00022803"/>
    </source>
</evidence>
<feature type="compositionally biased region" description="Polar residues" evidence="4">
    <location>
        <begin position="25"/>
        <end position="45"/>
    </location>
</feature>
<dbReference type="Pfam" id="PF13181">
    <property type="entry name" value="TPR_8"/>
    <property type="match status" value="1"/>
</dbReference>
<feature type="region of interest" description="Disordered" evidence="4">
    <location>
        <begin position="1"/>
        <end position="46"/>
    </location>
</feature>
<protein>
    <recommendedName>
        <fullName evidence="8">Anaphase-promoting protein</fullName>
    </recommendedName>
</protein>
<dbReference type="EMBL" id="CP003479">
    <property type="protein sequence ID" value="AFI03597.1"/>
    <property type="molecule type" value="Genomic_DNA"/>
</dbReference>
<dbReference type="PANTHER" id="PTHR44186">
    <property type="match status" value="1"/>
</dbReference>
<evidence type="ECO:0000256" key="3">
    <source>
        <dbReference type="PROSITE-ProRule" id="PRU00339"/>
    </source>
</evidence>
<keyword evidence="5" id="KW-0812">Transmembrane</keyword>